<reference evidence="2" key="1">
    <citation type="submission" date="2010-08" db="EMBL/GenBank/DDBJ databases">
        <authorList>
            <consortium name="Caenorhabditis japonica Sequencing Consortium"/>
            <person name="Wilson R.K."/>
        </authorList>
    </citation>
    <scope>NUCLEOTIDE SEQUENCE [LARGE SCALE GENOMIC DNA]</scope>
    <source>
        <strain evidence="2">DF5081</strain>
    </source>
</reference>
<sequence>MCTNGVVSPTIGQCTNALALGQATGNCEAIPAITSGTITYSSSERFFIYFARLCALSHAKRFGGRF</sequence>
<organism evidence="1 2">
    <name type="scientific">Caenorhabditis japonica</name>
    <dbReference type="NCBI Taxonomy" id="281687"/>
    <lineage>
        <taxon>Eukaryota</taxon>
        <taxon>Metazoa</taxon>
        <taxon>Ecdysozoa</taxon>
        <taxon>Nematoda</taxon>
        <taxon>Chromadorea</taxon>
        <taxon>Rhabditida</taxon>
        <taxon>Rhabditina</taxon>
        <taxon>Rhabditomorpha</taxon>
        <taxon>Rhabditoidea</taxon>
        <taxon>Rhabditidae</taxon>
        <taxon>Peloderinae</taxon>
        <taxon>Caenorhabditis</taxon>
    </lineage>
</organism>
<reference evidence="1" key="2">
    <citation type="submission" date="2022-06" db="UniProtKB">
        <authorList>
            <consortium name="EnsemblMetazoa"/>
        </authorList>
    </citation>
    <scope>IDENTIFICATION</scope>
    <source>
        <strain evidence="1">DF5081</strain>
    </source>
</reference>
<keyword evidence="2" id="KW-1185">Reference proteome</keyword>
<proteinExistence type="predicted"/>
<evidence type="ECO:0000313" key="2">
    <source>
        <dbReference type="Proteomes" id="UP000005237"/>
    </source>
</evidence>
<dbReference type="EnsemblMetazoa" id="CJA32611.1">
    <property type="protein sequence ID" value="CJA32611.1"/>
    <property type="gene ID" value="WBGene00208458"/>
</dbReference>
<evidence type="ECO:0000313" key="1">
    <source>
        <dbReference type="EnsemblMetazoa" id="CJA32611.1"/>
    </source>
</evidence>
<protein>
    <submittedName>
        <fullName evidence="1">Uncharacterized protein</fullName>
    </submittedName>
</protein>
<dbReference type="AlphaFoldDB" id="A0A8R1EBX8"/>
<accession>A0A8R1EBX8</accession>
<dbReference type="Proteomes" id="UP000005237">
    <property type="component" value="Unassembled WGS sequence"/>
</dbReference>
<name>A0A8R1EBX8_CAEJA</name>